<protein>
    <submittedName>
        <fullName evidence="3">Superfamily II DNA or RNA helicase</fullName>
    </submittedName>
</protein>
<sequence length="635" mass="69912">MPVAKRPEPGRRRRVARWRISVVHPMSTPAQTPDAGHLFDAAPGAHQAAQLPPAFPDRTPWGTGPRLRRWQEEALAAYFEREPRDFLVAATPGAGKTTFALRLAKELLARGTVDKVTVVAPTDHLKRQWAEAAERVAIHLNPLFKNADGWLGRHWHGAALSYAQIGMDPAVHKKMTESARTLVILDEVHHGGDALSWGDGMREAFAGATRRLSLSGTPFRSDTAPIPFVEYAPDQHGIRTSITDFSYGYRRALEDGVVRPVLFMVYSGAMHWRTSAGEEMSARLGEATTKDITAQAWRTALAPEGEWIPAVLRAADQRLTEVRRGVPDAGGLVIATNKTAARAYAQQLKALTGEKVTVVLSDEKESSDRISEFSAGTDRWLVAVRMVSEGVDVPRLSVGVYATNASTPLFFAQAIGRFVRARKRGESASVFLPNVPILLKLAEQLELERDHALDRDEREGDDPMGGLDDAALDEANRLEKASKDLTLDGSFQALASDAAFDRVLYDGGEFGFEAEVGSEEELDFLGLPGLLEPEEVRNLLLHRQAKQQRRGKKAAPPSAPTPAEQRLADIPMHKRLKEQRQQLQDLVGLWSHRTNTPHGAIHSELRRSCGGPAVAQATSEQLQARIELLRKRIGR</sequence>
<dbReference type="GO" id="GO:0005829">
    <property type="term" value="C:cytosol"/>
    <property type="evidence" value="ECO:0007669"/>
    <property type="project" value="TreeGrafter"/>
</dbReference>
<dbReference type="CDD" id="cd18785">
    <property type="entry name" value="SF2_C"/>
    <property type="match status" value="1"/>
</dbReference>
<evidence type="ECO:0000259" key="2">
    <source>
        <dbReference type="PROSITE" id="PS51192"/>
    </source>
</evidence>
<dbReference type="PANTHER" id="PTHR47396:SF2">
    <property type="entry name" value="HELICASE ATP-BINDING DOMAIN-CONTAINING PROTEIN"/>
    <property type="match status" value="1"/>
</dbReference>
<dbReference type="Pfam" id="PF04851">
    <property type="entry name" value="ResIII"/>
    <property type="match status" value="1"/>
</dbReference>
<evidence type="ECO:0000256" key="1">
    <source>
        <dbReference type="SAM" id="MobiDB-lite"/>
    </source>
</evidence>
<organism evidence="3 4">
    <name type="scientific">Amnibacterium kyonggiense</name>
    <dbReference type="NCBI Taxonomy" id="595671"/>
    <lineage>
        <taxon>Bacteria</taxon>
        <taxon>Bacillati</taxon>
        <taxon>Actinomycetota</taxon>
        <taxon>Actinomycetes</taxon>
        <taxon>Micrococcales</taxon>
        <taxon>Microbacteriaceae</taxon>
        <taxon>Amnibacterium</taxon>
    </lineage>
</organism>
<keyword evidence="3" id="KW-0547">Nucleotide-binding</keyword>
<dbReference type="Gene3D" id="3.40.50.300">
    <property type="entry name" value="P-loop containing nucleotide triphosphate hydrolases"/>
    <property type="match status" value="2"/>
</dbReference>
<dbReference type="InterPro" id="IPR001650">
    <property type="entry name" value="Helicase_C-like"/>
</dbReference>
<feature type="domain" description="Helicase ATP-binding" evidence="2">
    <location>
        <begin position="77"/>
        <end position="236"/>
    </location>
</feature>
<feature type="compositionally biased region" description="Basic residues" evidence="1">
    <location>
        <begin position="544"/>
        <end position="553"/>
    </location>
</feature>
<dbReference type="SUPFAM" id="SSF52540">
    <property type="entry name" value="P-loop containing nucleoside triphosphate hydrolases"/>
    <property type="match status" value="2"/>
</dbReference>
<comment type="caution">
    <text evidence="3">The sequence shown here is derived from an EMBL/GenBank/DDBJ whole genome shotgun (WGS) entry which is preliminary data.</text>
</comment>
<evidence type="ECO:0000313" key="4">
    <source>
        <dbReference type="Proteomes" id="UP000295344"/>
    </source>
</evidence>
<dbReference type="GO" id="GO:0016787">
    <property type="term" value="F:hydrolase activity"/>
    <property type="evidence" value="ECO:0007669"/>
    <property type="project" value="InterPro"/>
</dbReference>
<gene>
    <name evidence="3" type="ORF">CLV52_2287</name>
</gene>
<evidence type="ECO:0000313" key="3">
    <source>
        <dbReference type="EMBL" id="TDS77343.1"/>
    </source>
</evidence>
<name>A0A4R7FLS6_9MICO</name>
<proteinExistence type="predicted"/>
<keyword evidence="3" id="KW-0378">Hydrolase</keyword>
<dbReference type="AlphaFoldDB" id="A0A4R7FLS6"/>
<keyword evidence="3" id="KW-0347">Helicase</keyword>
<dbReference type="InterPro" id="IPR014001">
    <property type="entry name" value="Helicase_ATP-bd"/>
</dbReference>
<dbReference type="InterPro" id="IPR027417">
    <property type="entry name" value="P-loop_NTPase"/>
</dbReference>
<feature type="region of interest" description="Disordered" evidence="1">
    <location>
        <begin position="544"/>
        <end position="567"/>
    </location>
</feature>
<dbReference type="GO" id="GO:0003677">
    <property type="term" value="F:DNA binding"/>
    <property type="evidence" value="ECO:0007669"/>
    <property type="project" value="InterPro"/>
</dbReference>
<dbReference type="PROSITE" id="PS51192">
    <property type="entry name" value="HELICASE_ATP_BIND_1"/>
    <property type="match status" value="1"/>
</dbReference>
<dbReference type="Proteomes" id="UP000295344">
    <property type="component" value="Unassembled WGS sequence"/>
</dbReference>
<dbReference type="GO" id="GO:0004386">
    <property type="term" value="F:helicase activity"/>
    <property type="evidence" value="ECO:0007669"/>
    <property type="project" value="UniProtKB-KW"/>
</dbReference>
<keyword evidence="4" id="KW-1185">Reference proteome</keyword>
<dbReference type="SMART" id="SM00487">
    <property type="entry name" value="DEXDc"/>
    <property type="match status" value="1"/>
</dbReference>
<accession>A0A4R7FLS6</accession>
<dbReference type="PANTHER" id="PTHR47396">
    <property type="entry name" value="TYPE I RESTRICTION ENZYME ECOKI R PROTEIN"/>
    <property type="match status" value="1"/>
</dbReference>
<dbReference type="EMBL" id="SOAM01000002">
    <property type="protein sequence ID" value="TDS77343.1"/>
    <property type="molecule type" value="Genomic_DNA"/>
</dbReference>
<dbReference type="Pfam" id="PF00271">
    <property type="entry name" value="Helicase_C"/>
    <property type="match status" value="1"/>
</dbReference>
<dbReference type="GO" id="GO:0005524">
    <property type="term" value="F:ATP binding"/>
    <property type="evidence" value="ECO:0007669"/>
    <property type="project" value="InterPro"/>
</dbReference>
<dbReference type="InterPro" id="IPR050742">
    <property type="entry name" value="Helicase_Restrict-Modif_Enz"/>
</dbReference>
<reference evidence="3 4" key="1">
    <citation type="submission" date="2019-03" db="EMBL/GenBank/DDBJ databases">
        <title>Genomic Encyclopedia of Archaeal and Bacterial Type Strains, Phase II (KMG-II): from individual species to whole genera.</title>
        <authorList>
            <person name="Goeker M."/>
        </authorList>
    </citation>
    <scope>NUCLEOTIDE SEQUENCE [LARGE SCALE GENOMIC DNA]</scope>
    <source>
        <strain evidence="3 4">DSM 24782</strain>
    </source>
</reference>
<dbReference type="InterPro" id="IPR006935">
    <property type="entry name" value="Helicase/UvrB_N"/>
</dbReference>
<keyword evidence="3" id="KW-0067">ATP-binding</keyword>